<feature type="domain" description="DUF4190" evidence="2">
    <location>
        <begin position="10"/>
        <end position="71"/>
    </location>
</feature>
<reference evidence="3" key="1">
    <citation type="submission" date="2020-01" db="EMBL/GenBank/DDBJ databases">
        <authorList>
            <person name="Meier V. D."/>
            <person name="Meier V D."/>
        </authorList>
    </citation>
    <scope>NUCLEOTIDE SEQUENCE</scope>
    <source>
        <strain evidence="3">HLG_WM_MAG_07</strain>
    </source>
</reference>
<evidence type="ECO:0000313" key="3">
    <source>
        <dbReference type="EMBL" id="CAA6805029.1"/>
    </source>
</evidence>
<feature type="transmembrane region" description="Helical" evidence="1">
    <location>
        <begin position="12"/>
        <end position="34"/>
    </location>
</feature>
<name>A0A6S6SI67_9GAMM</name>
<keyword evidence="1" id="KW-1133">Transmembrane helix</keyword>
<sequence>MSVMNDQKMSWTALLMGVLSFIFAPFALIGVVTGHMARSRVENFPHQYAGGGKALLGLLLSYFVLAVFVILLSLLIMMYNDGQLMSFLKNLDESGQLFDFAKSLGLREKE</sequence>
<evidence type="ECO:0000256" key="1">
    <source>
        <dbReference type="SAM" id="Phobius"/>
    </source>
</evidence>
<dbReference type="Pfam" id="PF13828">
    <property type="entry name" value="DUF4190"/>
    <property type="match status" value="1"/>
</dbReference>
<dbReference type="AlphaFoldDB" id="A0A6S6SI67"/>
<keyword evidence="1" id="KW-0472">Membrane</keyword>
<evidence type="ECO:0000259" key="2">
    <source>
        <dbReference type="Pfam" id="PF13828"/>
    </source>
</evidence>
<protein>
    <recommendedName>
        <fullName evidence="2">DUF4190 domain-containing protein</fullName>
    </recommendedName>
</protein>
<dbReference type="EMBL" id="CACVAY010000025">
    <property type="protein sequence ID" value="CAA6805029.1"/>
    <property type="molecule type" value="Genomic_DNA"/>
</dbReference>
<keyword evidence="1" id="KW-0812">Transmembrane</keyword>
<gene>
    <name evidence="3" type="ORF">HELGO_WM11729</name>
</gene>
<feature type="transmembrane region" description="Helical" evidence="1">
    <location>
        <begin position="54"/>
        <end position="79"/>
    </location>
</feature>
<dbReference type="InterPro" id="IPR025241">
    <property type="entry name" value="DUF4190"/>
</dbReference>
<organism evidence="3">
    <name type="scientific">uncultured Thiotrichaceae bacterium</name>
    <dbReference type="NCBI Taxonomy" id="298394"/>
    <lineage>
        <taxon>Bacteria</taxon>
        <taxon>Pseudomonadati</taxon>
        <taxon>Pseudomonadota</taxon>
        <taxon>Gammaproteobacteria</taxon>
        <taxon>Thiotrichales</taxon>
        <taxon>Thiotrichaceae</taxon>
        <taxon>environmental samples</taxon>
    </lineage>
</organism>
<proteinExistence type="predicted"/>
<accession>A0A6S6SI67</accession>